<name>A0AAD7G8F3_MYCRO</name>
<organism evidence="1 2">
    <name type="scientific">Mycena rosella</name>
    <name type="common">Pink bonnet</name>
    <name type="synonym">Agaricus rosellus</name>
    <dbReference type="NCBI Taxonomy" id="1033263"/>
    <lineage>
        <taxon>Eukaryota</taxon>
        <taxon>Fungi</taxon>
        <taxon>Dikarya</taxon>
        <taxon>Basidiomycota</taxon>
        <taxon>Agaricomycotina</taxon>
        <taxon>Agaricomycetes</taxon>
        <taxon>Agaricomycetidae</taxon>
        <taxon>Agaricales</taxon>
        <taxon>Marasmiineae</taxon>
        <taxon>Mycenaceae</taxon>
        <taxon>Mycena</taxon>
    </lineage>
</organism>
<dbReference type="SUPFAM" id="SSF53098">
    <property type="entry name" value="Ribonuclease H-like"/>
    <property type="match status" value="1"/>
</dbReference>
<evidence type="ECO:0000313" key="1">
    <source>
        <dbReference type="EMBL" id="KAJ7677550.1"/>
    </source>
</evidence>
<dbReference type="EMBL" id="JARKIE010000137">
    <property type="protein sequence ID" value="KAJ7677550.1"/>
    <property type="molecule type" value="Genomic_DNA"/>
</dbReference>
<dbReference type="Proteomes" id="UP001221757">
    <property type="component" value="Unassembled WGS sequence"/>
</dbReference>
<reference evidence="1" key="1">
    <citation type="submission" date="2023-03" db="EMBL/GenBank/DDBJ databases">
        <title>Massive genome expansion in bonnet fungi (Mycena s.s.) driven by repeated elements and novel gene families across ecological guilds.</title>
        <authorList>
            <consortium name="Lawrence Berkeley National Laboratory"/>
            <person name="Harder C.B."/>
            <person name="Miyauchi S."/>
            <person name="Viragh M."/>
            <person name="Kuo A."/>
            <person name="Thoen E."/>
            <person name="Andreopoulos B."/>
            <person name="Lu D."/>
            <person name="Skrede I."/>
            <person name="Drula E."/>
            <person name="Henrissat B."/>
            <person name="Morin E."/>
            <person name="Kohler A."/>
            <person name="Barry K."/>
            <person name="LaButti K."/>
            <person name="Morin E."/>
            <person name="Salamov A."/>
            <person name="Lipzen A."/>
            <person name="Mereny Z."/>
            <person name="Hegedus B."/>
            <person name="Baldrian P."/>
            <person name="Stursova M."/>
            <person name="Weitz H."/>
            <person name="Taylor A."/>
            <person name="Grigoriev I.V."/>
            <person name="Nagy L.G."/>
            <person name="Martin F."/>
            <person name="Kauserud H."/>
        </authorList>
    </citation>
    <scope>NUCLEOTIDE SEQUENCE</scope>
    <source>
        <strain evidence="1">CBHHK067</strain>
    </source>
</reference>
<evidence type="ECO:0008006" key="3">
    <source>
        <dbReference type="Google" id="ProtNLM"/>
    </source>
</evidence>
<comment type="caution">
    <text evidence="1">The sequence shown here is derived from an EMBL/GenBank/DDBJ whole genome shotgun (WGS) entry which is preliminary data.</text>
</comment>
<dbReference type="AlphaFoldDB" id="A0AAD7G8F3"/>
<protein>
    <recommendedName>
        <fullName evidence="3">HAT C-terminal dimerisation domain-containing protein</fullName>
    </recommendedName>
</protein>
<keyword evidence="2" id="KW-1185">Reference proteome</keyword>
<dbReference type="InterPro" id="IPR012337">
    <property type="entry name" value="RNaseH-like_sf"/>
</dbReference>
<accession>A0AAD7G8F3</accession>
<sequence>MDIINNILESRGERELRPAVIHAVSLGRKTLQPYYVKTGLSDVYALALVLHPSSKLEYFRANDFDAAWISAVETKLRREFNEYRGRLASKDVERTPAKTVAPQLDDNSINFSTFQNLRAVDEETRDEVSDHLAAPRVRTEDPMKWWWNYRREYPVLSQVALDYTGGKGRRMSFDMHQAHVIHRCHQYPTEGPIISLAPLFLGPVQAQKQRCQRDDRPFCWVLMAPVNDMRLTHVKRHASAFAPGVTSVFLLCTRSHMIATSVAIERVFSHGRRLLKFTRNRMSGASFRQQFCLGSWGRNNLIRIQDLIAVCTPRKRKRAKVEEENIIIEISD</sequence>
<evidence type="ECO:0000313" key="2">
    <source>
        <dbReference type="Proteomes" id="UP001221757"/>
    </source>
</evidence>
<proteinExistence type="predicted"/>
<gene>
    <name evidence="1" type="ORF">B0H17DRAFT_1139565</name>
</gene>